<reference evidence="2 3" key="1">
    <citation type="submission" date="2020-05" db="EMBL/GenBank/DDBJ databases">
        <title>Thioclava electrotropha strain Elox9 finished genome.</title>
        <authorList>
            <person name="Rowe A.R."/>
            <person name="Wilbanks E.G."/>
        </authorList>
    </citation>
    <scope>NUCLEOTIDE SEQUENCE [LARGE SCALE GENOMIC DNA]</scope>
    <source>
        <strain evidence="2 3">Elox9</strain>
        <plasmid evidence="2 3">pTElox9</plasmid>
    </source>
</reference>
<gene>
    <name evidence="2" type="ORF">AKL02_020600</name>
</gene>
<feature type="coiled-coil region" evidence="1">
    <location>
        <begin position="130"/>
        <end position="178"/>
    </location>
</feature>
<accession>A0ABX6YZS0</accession>
<evidence type="ECO:0000313" key="2">
    <source>
        <dbReference type="EMBL" id="QPZ93381.1"/>
    </source>
</evidence>
<dbReference type="RefSeq" id="WP_083080445.1">
    <property type="nucleotide sequence ID" value="NZ_CP053563.1"/>
</dbReference>
<organism evidence="2 3">
    <name type="scientific">Thioclava electrotropha</name>
    <dbReference type="NCBI Taxonomy" id="1549850"/>
    <lineage>
        <taxon>Bacteria</taxon>
        <taxon>Pseudomonadati</taxon>
        <taxon>Pseudomonadota</taxon>
        <taxon>Alphaproteobacteria</taxon>
        <taxon>Rhodobacterales</taxon>
        <taxon>Paracoccaceae</taxon>
        <taxon>Thioclava</taxon>
    </lineage>
</organism>
<dbReference type="Proteomes" id="UP000192422">
    <property type="component" value="Plasmid pTElox9"/>
</dbReference>
<proteinExistence type="predicted"/>
<name>A0ABX6YZS0_9RHOB</name>
<geneLocation type="plasmid" evidence="2 3">
    <name>pTElox9</name>
</geneLocation>
<evidence type="ECO:0000256" key="1">
    <source>
        <dbReference type="SAM" id="Coils"/>
    </source>
</evidence>
<evidence type="ECO:0008006" key="4">
    <source>
        <dbReference type="Google" id="ProtNLM"/>
    </source>
</evidence>
<keyword evidence="1" id="KW-0175">Coiled coil</keyword>
<keyword evidence="3" id="KW-1185">Reference proteome</keyword>
<evidence type="ECO:0000313" key="3">
    <source>
        <dbReference type="Proteomes" id="UP000192422"/>
    </source>
</evidence>
<sequence length="195" mass="21664">MTEKSTAGRKPNYTDDDIADAIADLRFNGRDLNGKNVCAWLKAAGIAKAPSTEAVKKVIQRFLERENEDEQRRLLATLPAGMIEGLQPGMEELTSLVHMLLARAHQDMQKATKSSLDAANTSMEYRDKRIAALEDDLEGSIEQAEQLTEQLAKAQKRIDSLLTERQKLQHKVTKLSTAKTTLEDVVKSFKNPKGG</sequence>
<dbReference type="EMBL" id="CP053563">
    <property type="protein sequence ID" value="QPZ93381.1"/>
    <property type="molecule type" value="Genomic_DNA"/>
</dbReference>
<protein>
    <recommendedName>
        <fullName evidence="4">KfrA N-terminal DNA-binding domain-containing protein</fullName>
    </recommendedName>
</protein>
<keyword evidence="2" id="KW-0614">Plasmid</keyword>